<dbReference type="eggNOG" id="COG3346">
    <property type="taxonomic scope" value="Bacteria"/>
</dbReference>
<evidence type="ECO:0000256" key="3">
    <source>
        <dbReference type="ARBA" id="ARBA00022692"/>
    </source>
</evidence>
<sequence>MKTTVMPASTPKTHAFFSLRWLGTTLLVLMAVAVMVRLGVWQLDRLGQRRAQNALILQNASAPVLDLNRALIQGKTDWKSQAFRLAEASGVYLHEEEILLLNQVWEGQPGYHLVTPLRISGTDAVILVDRGWIPLNQADEAARAVYHLNGEVRLQGRLMPSQAEPRWGGGGDPQIPEGGRLPAWKWLNVERISQQVSGNVLPVYLLELSENATLTLPYRADTSIEVSEGSHLSYALQWFSFALILLIGYPFYVRKQLSQPR</sequence>
<reference evidence="7 8" key="1">
    <citation type="submission" date="2010-12" db="EMBL/GenBank/DDBJ databases">
        <title>Whole genome sequence of Anaerolinea thermophila UNI-1.</title>
        <authorList>
            <person name="Narita-Yamada S."/>
            <person name="Kishi E."/>
            <person name="Watanabe Y."/>
            <person name="Takasaki K."/>
            <person name="Ankai A."/>
            <person name="Oguchi A."/>
            <person name="Fukui S."/>
            <person name="Takahashi M."/>
            <person name="Yashiro I."/>
            <person name="Hosoyama A."/>
            <person name="Sekiguchi Y."/>
            <person name="Hanada S."/>
            <person name="Fujita N."/>
        </authorList>
    </citation>
    <scope>NUCLEOTIDE SEQUENCE [LARGE SCALE GENOMIC DNA]</scope>
    <source>
        <strain evidence="8">DSM 14523 / JCM 11388 / NBRC 100420 / UNI-1</strain>
    </source>
</reference>
<keyword evidence="5 6" id="KW-0472">Membrane</keyword>
<dbReference type="PROSITE" id="PS50895">
    <property type="entry name" value="SURF1"/>
    <property type="match status" value="1"/>
</dbReference>
<comment type="subcellular location">
    <subcellularLocation>
        <location evidence="6">Cell membrane</location>
        <topology evidence="6">Multi-pass membrane protein</topology>
    </subcellularLocation>
    <subcellularLocation>
        <location evidence="1">Membrane</location>
    </subcellularLocation>
</comment>
<dbReference type="AlphaFoldDB" id="E8N114"/>
<dbReference type="Pfam" id="PF02104">
    <property type="entry name" value="SURF1"/>
    <property type="match status" value="1"/>
</dbReference>
<dbReference type="CDD" id="cd06662">
    <property type="entry name" value="SURF1"/>
    <property type="match status" value="1"/>
</dbReference>
<accession>E8N114</accession>
<evidence type="ECO:0000256" key="4">
    <source>
        <dbReference type="ARBA" id="ARBA00022989"/>
    </source>
</evidence>
<gene>
    <name evidence="7" type="ordered locus">ANT_05250</name>
</gene>
<dbReference type="PANTHER" id="PTHR23427:SF2">
    <property type="entry name" value="SURFEIT LOCUS PROTEIN 1"/>
    <property type="match status" value="1"/>
</dbReference>
<keyword evidence="8" id="KW-1185">Reference proteome</keyword>
<dbReference type="KEGG" id="atm:ANT_05250"/>
<evidence type="ECO:0000313" key="8">
    <source>
        <dbReference type="Proteomes" id="UP000008922"/>
    </source>
</evidence>
<dbReference type="RefSeq" id="WP_013558955.1">
    <property type="nucleotide sequence ID" value="NC_014960.1"/>
</dbReference>
<name>E8N114_ANATU</name>
<evidence type="ECO:0000256" key="2">
    <source>
        <dbReference type="ARBA" id="ARBA00007165"/>
    </source>
</evidence>
<evidence type="ECO:0000313" key="7">
    <source>
        <dbReference type="EMBL" id="BAJ62559.1"/>
    </source>
</evidence>
<protein>
    <recommendedName>
        <fullName evidence="6">SURF1-like protein</fullName>
    </recommendedName>
</protein>
<dbReference type="Proteomes" id="UP000008922">
    <property type="component" value="Chromosome"/>
</dbReference>
<dbReference type="PANTHER" id="PTHR23427">
    <property type="entry name" value="SURFEIT LOCUS PROTEIN"/>
    <property type="match status" value="1"/>
</dbReference>
<feature type="transmembrane region" description="Helical" evidence="6">
    <location>
        <begin position="20"/>
        <end position="40"/>
    </location>
</feature>
<dbReference type="EMBL" id="AP012029">
    <property type="protein sequence ID" value="BAJ62559.1"/>
    <property type="molecule type" value="Genomic_DNA"/>
</dbReference>
<dbReference type="STRING" id="926569.ANT_05250"/>
<keyword evidence="6" id="KW-1003">Cell membrane</keyword>
<evidence type="ECO:0000256" key="1">
    <source>
        <dbReference type="ARBA" id="ARBA00004370"/>
    </source>
</evidence>
<keyword evidence="3 6" id="KW-0812">Transmembrane</keyword>
<evidence type="ECO:0000256" key="5">
    <source>
        <dbReference type="ARBA" id="ARBA00023136"/>
    </source>
</evidence>
<evidence type="ECO:0000256" key="6">
    <source>
        <dbReference type="RuleBase" id="RU363076"/>
    </source>
</evidence>
<dbReference type="InterPro" id="IPR045214">
    <property type="entry name" value="Surf1/Surf4"/>
</dbReference>
<dbReference type="InParanoid" id="E8N114"/>
<feature type="transmembrane region" description="Helical" evidence="6">
    <location>
        <begin position="232"/>
        <end position="252"/>
    </location>
</feature>
<dbReference type="InterPro" id="IPR002994">
    <property type="entry name" value="Surf1/Shy1"/>
</dbReference>
<organism evidence="7 8">
    <name type="scientific">Anaerolinea thermophila (strain DSM 14523 / JCM 11388 / NBRC 100420 / UNI-1)</name>
    <dbReference type="NCBI Taxonomy" id="926569"/>
    <lineage>
        <taxon>Bacteria</taxon>
        <taxon>Bacillati</taxon>
        <taxon>Chloroflexota</taxon>
        <taxon>Anaerolineae</taxon>
        <taxon>Anaerolineales</taxon>
        <taxon>Anaerolineaceae</taxon>
        <taxon>Anaerolinea</taxon>
    </lineage>
</organism>
<dbReference type="OrthoDB" id="9807214at2"/>
<comment type="similarity">
    <text evidence="2 6">Belongs to the SURF1 family.</text>
</comment>
<dbReference type="HOGENOM" id="CLU_047737_0_0_0"/>
<keyword evidence="4 6" id="KW-1133">Transmembrane helix</keyword>
<proteinExistence type="inferred from homology"/>
<dbReference type="GO" id="GO:0005886">
    <property type="term" value="C:plasma membrane"/>
    <property type="evidence" value="ECO:0007669"/>
    <property type="project" value="UniProtKB-SubCell"/>
</dbReference>